<name>B2AZ95_PODAN</name>
<keyword evidence="4" id="KW-1185">Reference proteome</keyword>
<gene>
    <name evidence="2" type="ORF">PODANS_3_2980</name>
</gene>
<evidence type="ECO:0000313" key="2">
    <source>
        <dbReference type="EMBL" id="CAP70209.1"/>
    </source>
</evidence>
<proteinExistence type="predicted"/>
<reference evidence="4" key="3">
    <citation type="journal article" date="2014" name="Genetics">
        <title>Maintaining two mating types: Structure of the mating type locus and its role in heterokaryosis in Podospora anserina.</title>
        <authorList>
            <person name="Grognet P."/>
            <person name="Bidard F."/>
            <person name="Kuchly C."/>
            <person name="Tong L.C.H."/>
            <person name="Coppin E."/>
            <person name="Benkhali J.A."/>
            <person name="Couloux A."/>
            <person name="Wincker P."/>
            <person name="Debuchy R."/>
            <person name="Silar P."/>
        </authorList>
    </citation>
    <scope>GENOME REANNOTATION</scope>
    <source>
        <strain evidence="4">S / ATCC MYA-4624 / DSM 980 / FGSC 10383</strain>
    </source>
</reference>
<dbReference type="EMBL" id="FO904938">
    <property type="protein sequence ID" value="CDP26802.1"/>
    <property type="molecule type" value="Genomic_DNA"/>
</dbReference>
<dbReference type="VEuPathDB" id="FungiDB:PODANS_3_2980"/>
<sequence length="67" mass="7162">MSSQNFPARNVCSPFQQSPFHLKRVFSASQFSTRHPQSRSATSYPATGSTPPDPISPSLATKAGSPP</sequence>
<dbReference type="RefSeq" id="XP_001909077.1">
    <property type="nucleotide sequence ID" value="XM_001909042.1"/>
</dbReference>
<evidence type="ECO:0000313" key="3">
    <source>
        <dbReference type="EMBL" id="CDP26802.1"/>
    </source>
</evidence>
<reference evidence="2 4" key="1">
    <citation type="journal article" date="2008" name="Genome Biol.">
        <title>The genome sequence of the model ascomycete fungus Podospora anserina.</title>
        <authorList>
            <person name="Espagne E."/>
            <person name="Lespinet O."/>
            <person name="Malagnac F."/>
            <person name="Da Silva C."/>
            <person name="Jaillon O."/>
            <person name="Porcel B.M."/>
            <person name="Couloux A."/>
            <person name="Aury J.-M."/>
            <person name="Segurens B."/>
            <person name="Poulain J."/>
            <person name="Anthouard V."/>
            <person name="Grossetete S."/>
            <person name="Khalili H."/>
            <person name="Coppin E."/>
            <person name="Dequard-Chablat M."/>
            <person name="Picard M."/>
            <person name="Contamine V."/>
            <person name="Arnaise S."/>
            <person name="Bourdais A."/>
            <person name="Berteaux-Lecellier V."/>
            <person name="Gautheret D."/>
            <person name="de Vries R.P."/>
            <person name="Battaglia E."/>
            <person name="Coutinho P.M."/>
            <person name="Danchin E.G.J."/>
            <person name="Henrissat B."/>
            <person name="El Khoury R."/>
            <person name="Sainsard-Chanet A."/>
            <person name="Boivin A."/>
            <person name="Pinan-Lucarre B."/>
            <person name="Sellem C.H."/>
            <person name="Debuchy R."/>
            <person name="Wincker P."/>
            <person name="Weissenbach J."/>
            <person name="Silar P."/>
        </authorList>
    </citation>
    <scope>NUCLEOTIDE SEQUENCE [LARGE SCALE GENOMIC DNA]</scope>
    <source>
        <strain evidence="4">S / ATCC MYA-4624 / DSM 980 / FGSC 10383</strain>
        <strain evidence="2">S mat+</strain>
    </source>
</reference>
<dbReference type="KEGG" id="pan:PODANSg6112"/>
<dbReference type="AlphaFoldDB" id="B2AZ95"/>
<protein>
    <submittedName>
        <fullName evidence="2">Podospora anserina S mat+ genomic DNA chromosome 3, supercontig 2</fullName>
    </submittedName>
</protein>
<organism evidence="2">
    <name type="scientific">Podospora anserina (strain S / ATCC MYA-4624 / DSM 980 / FGSC 10383)</name>
    <name type="common">Pleurage anserina</name>
    <dbReference type="NCBI Taxonomy" id="515849"/>
    <lineage>
        <taxon>Eukaryota</taxon>
        <taxon>Fungi</taxon>
        <taxon>Dikarya</taxon>
        <taxon>Ascomycota</taxon>
        <taxon>Pezizomycotina</taxon>
        <taxon>Sordariomycetes</taxon>
        <taxon>Sordariomycetidae</taxon>
        <taxon>Sordariales</taxon>
        <taxon>Podosporaceae</taxon>
        <taxon>Podospora</taxon>
        <taxon>Podospora anserina</taxon>
    </lineage>
</organism>
<dbReference type="HOGENOM" id="CLU_2813471_0_0_1"/>
<dbReference type="Proteomes" id="UP000001197">
    <property type="component" value="Chromosome 3"/>
</dbReference>
<reference evidence="3" key="4">
    <citation type="submission" date="2015-04" db="EMBL/GenBank/DDBJ databases">
        <title>Maintaining two mating types: Structure of the mating type locus and its role in heterokaryosis in Podospora anserina.</title>
        <authorList>
            <person name="Grognet P."/>
            <person name="Bidard F."/>
            <person name="Kuchly C."/>
            <person name="Chan Ho Tong L."/>
            <person name="Coppin E."/>
            <person name="Ait Benkhali J."/>
            <person name="Couloux A."/>
            <person name="Wincker P."/>
            <person name="Debuchy R."/>
            <person name="Silar P."/>
        </authorList>
    </citation>
    <scope>NUCLEOTIDE SEQUENCE</scope>
</reference>
<evidence type="ECO:0000256" key="1">
    <source>
        <dbReference type="SAM" id="MobiDB-lite"/>
    </source>
</evidence>
<reference evidence="2" key="2">
    <citation type="submission" date="2008-07" db="EMBL/GenBank/DDBJ databases">
        <authorList>
            <person name="Genoscope - CEA"/>
        </authorList>
    </citation>
    <scope>NUCLEOTIDE SEQUENCE</scope>
    <source>
        <strain evidence="2">S mat+</strain>
    </source>
</reference>
<accession>B2AZ95</accession>
<dbReference type="EMBL" id="CU638743">
    <property type="protein sequence ID" value="CAP70209.1"/>
    <property type="molecule type" value="Genomic_DNA"/>
</dbReference>
<dbReference type="GeneID" id="6193805"/>
<feature type="compositionally biased region" description="Polar residues" evidence="1">
    <location>
        <begin position="29"/>
        <end position="50"/>
    </location>
</feature>
<evidence type="ECO:0000313" key="4">
    <source>
        <dbReference type="Proteomes" id="UP000001197"/>
    </source>
</evidence>
<feature type="region of interest" description="Disordered" evidence="1">
    <location>
        <begin position="29"/>
        <end position="67"/>
    </location>
</feature>